<keyword evidence="1" id="KW-1133">Transmembrane helix</keyword>
<feature type="transmembrane region" description="Helical" evidence="1">
    <location>
        <begin position="40"/>
        <end position="63"/>
    </location>
</feature>
<evidence type="ECO:0000313" key="3">
    <source>
        <dbReference type="Proteomes" id="UP000001430"/>
    </source>
</evidence>
<feature type="transmembrane region" description="Helical" evidence="1">
    <location>
        <begin position="116"/>
        <end position="134"/>
    </location>
</feature>
<feature type="transmembrane region" description="Helical" evidence="1">
    <location>
        <begin position="75"/>
        <end position="96"/>
    </location>
</feature>
<dbReference type="RefSeq" id="WP_011863354.1">
    <property type="nucleotide sequence ID" value="NC_009091.1"/>
</dbReference>
<sequence>MISTLTILLEFIGINFLNISNNIIPTYKENIAFTNTYFGFYIPFGLTGNAAANGGLILLSMILLHELKLINKKIIVIFIISSLFTISGQAFLVNLFYLNYLFLKNNNLNIDLKTRIFLILFFALIIYFSAYPILQQKLEINYIKNVLFDNARLQDIFNLELKYRLFGQWGTNINNVKEATELFYIYQIKEFGLIFSLSYYLIIYFLFKNTKYSFFVFFILFASNLHYPILLAFESWLIIIFIYFASEKRFIEKKGVLKKN</sequence>
<dbReference type="EMBL" id="CP000576">
    <property type="protein sequence ID" value="ABO18045.1"/>
    <property type="molecule type" value="Genomic_DNA"/>
</dbReference>
<keyword evidence="3" id="KW-1185">Reference proteome</keyword>
<protein>
    <submittedName>
        <fullName evidence="2">Uncharacterized protein</fullName>
    </submittedName>
</protein>
<dbReference type="KEGG" id="pmg:P9301_14221"/>
<accession>A3PE70</accession>
<feature type="transmembrane region" description="Helical" evidence="1">
    <location>
        <begin position="213"/>
        <end position="244"/>
    </location>
</feature>
<feature type="transmembrane region" description="Helical" evidence="1">
    <location>
        <begin position="191"/>
        <end position="207"/>
    </location>
</feature>
<dbReference type="Proteomes" id="UP000001430">
    <property type="component" value="Chromosome"/>
</dbReference>
<keyword evidence="1" id="KW-0812">Transmembrane</keyword>
<evidence type="ECO:0000256" key="1">
    <source>
        <dbReference type="SAM" id="Phobius"/>
    </source>
</evidence>
<reference evidence="2 3" key="1">
    <citation type="journal article" date="2007" name="PLoS Genet.">
        <title>Patterns and implications of gene gain and loss in the evolution of Prochlorococcus.</title>
        <authorList>
            <person name="Kettler G.C."/>
            <person name="Martiny A.C."/>
            <person name="Huang K."/>
            <person name="Zucker J."/>
            <person name="Coleman M.L."/>
            <person name="Rodrigue S."/>
            <person name="Chen F."/>
            <person name="Lapidus A."/>
            <person name="Ferriera S."/>
            <person name="Johnson J."/>
            <person name="Steglich C."/>
            <person name="Church G.M."/>
            <person name="Richardson P."/>
            <person name="Chisholm S.W."/>
        </authorList>
    </citation>
    <scope>NUCLEOTIDE SEQUENCE [LARGE SCALE GENOMIC DNA]</scope>
    <source>
        <strain evidence="2 3">MIT 9301</strain>
    </source>
</reference>
<dbReference type="HOGENOM" id="CLU_1069034_0_0_3"/>
<organism evidence="2 3">
    <name type="scientific">Prochlorococcus marinus (strain MIT 9301)</name>
    <dbReference type="NCBI Taxonomy" id="167546"/>
    <lineage>
        <taxon>Bacteria</taxon>
        <taxon>Bacillati</taxon>
        <taxon>Cyanobacteriota</taxon>
        <taxon>Cyanophyceae</taxon>
        <taxon>Synechococcales</taxon>
        <taxon>Prochlorococcaceae</taxon>
        <taxon>Prochlorococcus</taxon>
    </lineage>
</organism>
<name>A3PE70_PROM0</name>
<gene>
    <name evidence="2" type="ordered locus">P9301_14221</name>
</gene>
<dbReference type="STRING" id="167546.P9301_14221"/>
<proteinExistence type="predicted"/>
<dbReference type="AlphaFoldDB" id="A3PE70"/>
<evidence type="ECO:0000313" key="2">
    <source>
        <dbReference type="EMBL" id="ABO18045.1"/>
    </source>
</evidence>
<keyword evidence="1" id="KW-0472">Membrane</keyword>